<evidence type="ECO:0000256" key="5">
    <source>
        <dbReference type="ARBA" id="ARBA00023002"/>
    </source>
</evidence>
<evidence type="ECO:0000256" key="1">
    <source>
        <dbReference type="ARBA" id="ARBA00001947"/>
    </source>
</evidence>
<evidence type="ECO:0000313" key="7">
    <source>
        <dbReference type="EMBL" id="AUX24627.1"/>
    </source>
</evidence>
<dbReference type="AlphaFoldDB" id="A0A4P2Q5D2"/>
<feature type="domain" description="Alcohol dehydrogenase-like C-terminal" evidence="6">
    <location>
        <begin position="157"/>
        <end position="265"/>
    </location>
</feature>
<dbReference type="Gene3D" id="3.90.180.10">
    <property type="entry name" value="Medium-chain alcohol dehydrogenases, catalytic domain"/>
    <property type="match status" value="2"/>
</dbReference>
<gene>
    <name evidence="7" type="ORF">SOCEGT47_051660</name>
</gene>
<evidence type="ECO:0000256" key="4">
    <source>
        <dbReference type="ARBA" id="ARBA00022833"/>
    </source>
</evidence>
<dbReference type="GO" id="GO:0016491">
    <property type="term" value="F:oxidoreductase activity"/>
    <property type="evidence" value="ECO:0007669"/>
    <property type="project" value="UniProtKB-KW"/>
</dbReference>
<evidence type="ECO:0000313" key="8">
    <source>
        <dbReference type="Proteomes" id="UP000295781"/>
    </source>
</evidence>
<keyword evidence="5" id="KW-0560">Oxidoreductase</keyword>
<organism evidence="7 8">
    <name type="scientific">Sorangium cellulosum</name>
    <name type="common">Polyangium cellulosum</name>
    <dbReference type="NCBI Taxonomy" id="56"/>
    <lineage>
        <taxon>Bacteria</taxon>
        <taxon>Pseudomonadati</taxon>
        <taxon>Myxococcota</taxon>
        <taxon>Polyangia</taxon>
        <taxon>Polyangiales</taxon>
        <taxon>Polyangiaceae</taxon>
        <taxon>Sorangium</taxon>
    </lineage>
</organism>
<dbReference type="Gene3D" id="3.40.50.720">
    <property type="entry name" value="NAD(P)-binding Rossmann-like Domain"/>
    <property type="match status" value="1"/>
</dbReference>
<dbReference type="EMBL" id="CP012670">
    <property type="protein sequence ID" value="AUX24627.1"/>
    <property type="molecule type" value="Genomic_DNA"/>
</dbReference>
<dbReference type="InterPro" id="IPR036291">
    <property type="entry name" value="NAD(P)-bd_dom_sf"/>
</dbReference>
<evidence type="ECO:0000256" key="3">
    <source>
        <dbReference type="ARBA" id="ARBA00022723"/>
    </source>
</evidence>
<dbReference type="PANTHER" id="PTHR43350:SF19">
    <property type="entry name" value="D-GULOSIDE 3-DEHYDROGENASE"/>
    <property type="match status" value="1"/>
</dbReference>
<dbReference type="SUPFAM" id="SSF51735">
    <property type="entry name" value="NAD(P)-binding Rossmann-fold domains"/>
    <property type="match status" value="1"/>
</dbReference>
<evidence type="ECO:0000256" key="2">
    <source>
        <dbReference type="ARBA" id="ARBA00008072"/>
    </source>
</evidence>
<comment type="cofactor">
    <cofactor evidence="1">
        <name>Zn(2+)</name>
        <dbReference type="ChEBI" id="CHEBI:29105"/>
    </cofactor>
</comment>
<dbReference type="SUPFAM" id="SSF50129">
    <property type="entry name" value="GroES-like"/>
    <property type="match status" value="1"/>
</dbReference>
<dbReference type="CDD" id="cd08255">
    <property type="entry name" value="2-desacetyl-2-hydroxyethyl_bacteriochlorophyllide_like"/>
    <property type="match status" value="1"/>
</dbReference>
<accession>A0A4P2Q5D2</accession>
<sequence length="336" mass="35055">MPPCRELWFVRPGVVEVRLGAPPREPGAGEIAARALASGISQGTELLLYRGEGPTPFDPSLDAPGAPTYPRRYGYAWVGEVVARGEGAAFAPGDRVFALAPHGDVHVLGPGSARGLPRSIPAARAVLAANLETAVTCVWDAGVGLGDVVVVLGGGVVGLLVVALARRAGAAEVRLVEPSERRRQAGLALGAAAAARPEDDRPRGDADVVIAATGDPAELDRAIAHAAREATVTVASFYGARTSPVALGAEFHRRRLRLRASQVSTLPPERAPRWDPARRFALVRALLEDAALDVLLDPPVSLDAASELYAALAAEPGARLQTVFQYGSRHTANANT</sequence>
<name>A0A4P2Q5D2_SORCE</name>
<dbReference type="Pfam" id="PF00107">
    <property type="entry name" value="ADH_zinc_N"/>
    <property type="match status" value="1"/>
</dbReference>
<keyword evidence="4" id="KW-0862">Zinc</keyword>
<evidence type="ECO:0000259" key="6">
    <source>
        <dbReference type="Pfam" id="PF00107"/>
    </source>
</evidence>
<dbReference type="GO" id="GO:0046872">
    <property type="term" value="F:metal ion binding"/>
    <property type="evidence" value="ECO:0007669"/>
    <property type="project" value="UniProtKB-KW"/>
</dbReference>
<dbReference type="InterPro" id="IPR011032">
    <property type="entry name" value="GroES-like_sf"/>
</dbReference>
<keyword evidence="3" id="KW-0479">Metal-binding</keyword>
<dbReference type="InterPro" id="IPR013149">
    <property type="entry name" value="ADH-like_C"/>
</dbReference>
<proteinExistence type="inferred from homology"/>
<reference evidence="7 8" key="1">
    <citation type="submission" date="2015-09" db="EMBL/GenBank/DDBJ databases">
        <title>Sorangium comparison.</title>
        <authorList>
            <person name="Zaburannyi N."/>
            <person name="Bunk B."/>
            <person name="Overmann J."/>
            <person name="Mueller R."/>
        </authorList>
    </citation>
    <scope>NUCLEOTIDE SEQUENCE [LARGE SCALE GENOMIC DNA]</scope>
    <source>
        <strain evidence="7 8">So ceGT47</strain>
    </source>
</reference>
<dbReference type="PANTHER" id="PTHR43350">
    <property type="entry name" value="NAD-DEPENDENT ALCOHOL DEHYDROGENASE"/>
    <property type="match status" value="1"/>
</dbReference>
<comment type="similarity">
    <text evidence="2">Belongs to the zinc-containing alcohol dehydrogenase family.</text>
</comment>
<dbReference type="Proteomes" id="UP000295781">
    <property type="component" value="Chromosome"/>
</dbReference>
<protein>
    <submittedName>
        <fullName evidence="7">Dehydrogenase</fullName>
    </submittedName>
</protein>